<protein>
    <recommendedName>
        <fullName evidence="3">THIF-type NAD/FAD binding fold domain-containing protein</fullName>
    </recommendedName>
</protein>
<accession>A0A2H9TIG3</accession>
<dbReference type="OrthoDB" id="10252231at2759"/>
<name>A0A2H9TIG3_9FUNG</name>
<dbReference type="InterPro" id="IPR045886">
    <property type="entry name" value="ThiF/MoeB/HesA"/>
</dbReference>
<organism evidence="1 2">
    <name type="scientific">Paramicrosporidium saccamoebae</name>
    <dbReference type="NCBI Taxonomy" id="1246581"/>
    <lineage>
        <taxon>Eukaryota</taxon>
        <taxon>Fungi</taxon>
        <taxon>Fungi incertae sedis</taxon>
        <taxon>Cryptomycota</taxon>
        <taxon>Cryptomycota incertae sedis</taxon>
        <taxon>Paramicrosporidium</taxon>
    </lineage>
</organism>
<dbReference type="PANTHER" id="PTHR10953:SF29">
    <property type="entry name" value="NEDD8-ACTIVATING ENZYME E1 REGULATORY SUBUNIT"/>
    <property type="match status" value="1"/>
</dbReference>
<dbReference type="GO" id="GO:0005737">
    <property type="term" value="C:cytoplasm"/>
    <property type="evidence" value="ECO:0007669"/>
    <property type="project" value="TreeGrafter"/>
</dbReference>
<keyword evidence="2" id="KW-1185">Reference proteome</keyword>
<dbReference type="AlphaFoldDB" id="A0A2H9TIG3"/>
<dbReference type="Gene3D" id="3.40.50.720">
    <property type="entry name" value="NAD(P)-binding Rossmann-like Domain"/>
    <property type="match status" value="1"/>
</dbReference>
<proteinExistence type="predicted"/>
<reference evidence="1 2" key="1">
    <citation type="submission" date="2016-10" db="EMBL/GenBank/DDBJ databases">
        <title>The genome of Paramicrosporidium saccamoebae is the missing link in understanding Cryptomycota and Microsporidia evolution.</title>
        <authorList>
            <person name="Quandt C.A."/>
            <person name="Beaudet D."/>
            <person name="Corsaro D."/>
            <person name="Michel R."/>
            <person name="Corradi N."/>
            <person name="James T."/>
        </authorList>
    </citation>
    <scope>NUCLEOTIDE SEQUENCE [LARGE SCALE GENOMIC DNA]</scope>
    <source>
        <strain evidence="1 2">KSL3</strain>
    </source>
</reference>
<dbReference type="SUPFAM" id="SSF69572">
    <property type="entry name" value="Activating enzymes of the ubiquitin-like proteins"/>
    <property type="match status" value="1"/>
</dbReference>
<evidence type="ECO:0008006" key="3">
    <source>
        <dbReference type="Google" id="ProtNLM"/>
    </source>
</evidence>
<dbReference type="InterPro" id="IPR035985">
    <property type="entry name" value="Ubiquitin-activating_enz"/>
</dbReference>
<evidence type="ECO:0000313" key="2">
    <source>
        <dbReference type="Proteomes" id="UP000240830"/>
    </source>
</evidence>
<dbReference type="Proteomes" id="UP000240830">
    <property type="component" value="Unassembled WGS sequence"/>
</dbReference>
<dbReference type="GO" id="GO:0045116">
    <property type="term" value="P:protein neddylation"/>
    <property type="evidence" value="ECO:0007669"/>
    <property type="project" value="TreeGrafter"/>
</dbReference>
<comment type="caution">
    <text evidence="1">The sequence shown here is derived from an EMBL/GenBank/DDBJ whole genome shotgun (WGS) entry which is preliminary data.</text>
</comment>
<dbReference type="STRING" id="1246581.A0A2H9TIG3"/>
<dbReference type="PANTHER" id="PTHR10953">
    <property type="entry name" value="UBIQUITIN-ACTIVATING ENZYME E1"/>
    <property type="match status" value="1"/>
</dbReference>
<dbReference type="GO" id="GO:0019781">
    <property type="term" value="F:NEDD8 activating enzyme activity"/>
    <property type="evidence" value="ECO:0007669"/>
    <property type="project" value="TreeGrafter"/>
</dbReference>
<gene>
    <name evidence="1" type="ORF">PSACC_02671</name>
</gene>
<dbReference type="EMBL" id="MTSL01000169">
    <property type="protein sequence ID" value="PJF17557.1"/>
    <property type="molecule type" value="Genomic_DNA"/>
</dbReference>
<sequence length="290" mass="32257">MSVLSKEDEALYDRQIRLWGRDAQQKIRNGQVVIGGQFTGVAHEIVKNLVLKGIGKIMLLTWGNDSEAQSQTLDTSSFLFRPEGSTNLDIARGIVSQAALMNPTVELVHRHLDSFDEEAISGHSMFILVNEKVPSNIFQLDDVCKKMSVPFQYILTQKIEALVINSFQDYKYTTEITTVVDGEQVKKMTESSMEFASVSELWRVHENTPPPSGRVRRATPGIYSQKFQNLQRAMISSEGINVGDHAAVNSVMGAISAQEAIKVVTRKDMPLHNVLLFDGSTLESTVLSIK</sequence>
<evidence type="ECO:0000313" key="1">
    <source>
        <dbReference type="EMBL" id="PJF17557.1"/>
    </source>
</evidence>